<dbReference type="PANTHER" id="PTHR46932">
    <property type="entry name" value="HEAVY METAL-ASSOCIATED ISOPRENYLATED PLANT PROTEIN 47"/>
    <property type="match status" value="1"/>
</dbReference>
<name>A0AAD8J9W8_9APIA</name>
<accession>A0AAD8J9W8</accession>
<organism evidence="1 2">
    <name type="scientific">Heracleum sosnowskyi</name>
    <dbReference type="NCBI Taxonomy" id="360622"/>
    <lineage>
        <taxon>Eukaryota</taxon>
        <taxon>Viridiplantae</taxon>
        <taxon>Streptophyta</taxon>
        <taxon>Embryophyta</taxon>
        <taxon>Tracheophyta</taxon>
        <taxon>Spermatophyta</taxon>
        <taxon>Magnoliopsida</taxon>
        <taxon>eudicotyledons</taxon>
        <taxon>Gunneridae</taxon>
        <taxon>Pentapetalae</taxon>
        <taxon>asterids</taxon>
        <taxon>campanulids</taxon>
        <taxon>Apiales</taxon>
        <taxon>Apiaceae</taxon>
        <taxon>Apioideae</taxon>
        <taxon>apioid superclade</taxon>
        <taxon>Tordylieae</taxon>
        <taxon>Tordyliinae</taxon>
        <taxon>Heracleum</taxon>
    </lineage>
</organism>
<dbReference type="InterPro" id="IPR042885">
    <property type="entry name" value="HIPP47/16"/>
</dbReference>
<keyword evidence="2" id="KW-1185">Reference proteome</keyword>
<protein>
    <submittedName>
        <fullName evidence="1">Uncharacterized protein</fullName>
    </submittedName>
</protein>
<dbReference type="Proteomes" id="UP001237642">
    <property type="component" value="Unassembled WGS sequence"/>
</dbReference>
<reference evidence="1" key="1">
    <citation type="submission" date="2023-02" db="EMBL/GenBank/DDBJ databases">
        <title>Genome of toxic invasive species Heracleum sosnowskyi carries increased number of genes despite the absence of recent whole-genome duplications.</title>
        <authorList>
            <person name="Schelkunov M."/>
            <person name="Shtratnikova V."/>
            <person name="Makarenko M."/>
            <person name="Klepikova A."/>
            <person name="Omelchenko D."/>
            <person name="Novikova G."/>
            <person name="Obukhova E."/>
            <person name="Bogdanov V."/>
            <person name="Penin A."/>
            <person name="Logacheva M."/>
        </authorList>
    </citation>
    <scope>NUCLEOTIDE SEQUENCE</scope>
    <source>
        <strain evidence="1">Hsosn_3</strain>
        <tissue evidence="1">Leaf</tissue>
    </source>
</reference>
<evidence type="ECO:0000313" key="2">
    <source>
        <dbReference type="Proteomes" id="UP001237642"/>
    </source>
</evidence>
<dbReference type="Gene3D" id="3.30.70.100">
    <property type="match status" value="1"/>
</dbReference>
<evidence type="ECO:0000313" key="1">
    <source>
        <dbReference type="EMBL" id="KAK1399178.1"/>
    </source>
</evidence>
<dbReference type="AlphaFoldDB" id="A0AAD8J9W8"/>
<proteinExistence type="predicted"/>
<sequence length="134" mass="15066">MLQRIIVKVSIKKDKDRSKAMKIAVGATGVISVKIGGDDKNIVTVIGNEVDAVTLTRSLEKKLGSATLVRVEHVVKVIRYDQDHRASVIYEPADNYRNNYSQLPMNFYNSPVLQYPPQYYYPCERPGESGCSIM</sequence>
<gene>
    <name evidence="1" type="ORF">POM88_009041</name>
</gene>
<comment type="caution">
    <text evidence="1">The sequence shown here is derived from an EMBL/GenBank/DDBJ whole genome shotgun (WGS) entry which is preliminary data.</text>
</comment>
<dbReference type="PANTHER" id="PTHR46932:SF12">
    <property type="entry name" value="HEAVY METAL-ASSOCIATED ISOPRENYLATED PLANT PROTEIN 47"/>
    <property type="match status" value="1"/>
</dbReference>
<reference evidence="1" key="2">
    <citation type="submission" date="2023-05" db="EMBL/GenBank/DDBJ databases">
        <authorList>
            <person name="Schelkunov M.I."/>
        </authorList>
    </citation>
    <scope>NUCLEOTIDE SEQUENCE</scope>
    <source>
        <strain evidence="1">Hsosn_3</strain>
        <tissue evidence="1">Leaf</tissue>
    </source>
</reference>
<dbReference type="EMBL" id="JAUIZM010000002">
    <property type="protein sequence ID" value="KAK1399178.1"/>
    <property type="molecule type" value="Genomic_DNA"/>
</dbReference>